<gene>
    <name evidence="2" type="ORF">NGRA_2261</name>
</gene>
<keyword evidence="3" id="KW-1185">Reference proteome</keyword>
<organism evidence="2 3">
    <name type="scientific">Nosema granulosis</name>
    <dbReference type="NCBI Taxonomy" id="83296"/>
    <lineage>
        <taxon>Eukaryota</taxon>
        <taxon>Fungi</taxon>
        <taxon>Fungi incertae sedis</taxon>
        <taxon>Microsporidia</taxon>
        <taxon>Nosematidae</taxon>
        <taxon>Nosema</taxon>
    </lineage>
</organism>
<evidence type="ECO:0000313" key="3">
    <source>
        <dbReference type="Proteomes" id="UP000740883"/>
    </source>
</evidence>
<dbReference type="EMBL" id="SBJO01000221">
    <property type="protein sequence ID" value="KAF9762039.1"/>
    <property type="molecule type" value="Genomic_DNA"/>
</dbReference>
<sequence>MTGNNSNKQIYHKSTFIKPDSHFVSLSRYLKNVALELREFREIGKYVTVVIDYYVKWVKKKKKRLKQKKLKKTTKAVSSGEINSQRKEDSKGAVGGNKLSDTQASFEAVLSEVQASQRDWPQKVYSAILSRWTQMPKGGWPRATSFYCEKFHTEPFETMFKKHAKAALKTETGNFTGVREFKREEGNKRIKKLNDIFKIASLKD</sequence>
<evidence type="ECO:0000313" key="2">
    <source>
        <dbReference type="EMBL" id="KAF9762039.1"/>
    </source>
</evidence>
<reference evidence="2 3" key="1">
    <citation type="journal article" date="2020" name="Genome Biol. Evol.">
        <title>Comparative genomics of strictly vertically transmitted, feminizing microsporidia endosymbionts of amphipod crustaceans.</title>
        <authorList>
            <person name="Cormier A."/>
            <person name="Chebbi M.A."/>
            <person name="Giraud I."/>
            <person name="Wattier R."/>
            <person name="Teixeira M."/>
            <person name="Gilbert C."/>
            <person name="Rigaud T."/>
            <person name="Cordaux R."/>
        </authorList>
    </citation>
    <scope>NUCLEOTIDE SEQUENCE [LARGE SCALE GENOMIC DNA]</scope>
    <source>
        <strain evidence="2 3">Ou3-Ou53</strain>
    </source>
</reference>
<dbReference type="AlphaFoldDB" id="A0A9P6KYL8"/>
<evidence type="ECO:0000256" key="1">
    <source>
        <dbReference type="SAM" id="MobiDB-lite"/>
    </source>
</evidence>
<name>A0A9P6KYL8_9MICR</name>
<comment type="caution">
    <text evidence="2">The sequence shown here is derived from an EMBL/GenBank/DDBJ whole genome shotgun (WGS) entry which is preliminary data.</text>
</comment>
<feature type="region of interest" description="Disordered" evidence="1">
    <location>
        <begin position="69"/>
        <end position="97"/>
    </location>
</feature>
<accession>A0A9P6KYL8</accession>
<dbReference type="OrthoDB" id="547746at2759"/>
<dbReference type="Proteomes" id="UP000740883">
    <property type="component" value="Unassembled WGS sequence"/>
</dbReference>
<proteinExistence type="predicted"/>
<protein>
    <submittedName>
        <fullName evidence="2">Uncharacterized protein</fullName>
    </submittedName>
</protein>